<dbReference type="PANTHER" id="PTHR12128">
    <property type="entry name" value="DIHYDRODIPICOLINATE SYNTHASE"/>
    <property type="match status" value="1"/>
</dbReference>
<dbReference type="OrthoDB" id="7157803at2"/>
<evidence type="ECO:0000313" key="5">
    <source>
        <dbReference type="EMBL" id="SDB43683.1"/>
    </source>
</evidence>
<proteinExistence type="inferred from homology"/>
<evidence type="ECO:0000256" key="4">
    <source>
        <dbReference type="PIRSR" id="PIRSR001365-2"/>
    </source>
</evidence>
<accession>A0A1G6DEV2</accession>
<feature type="active site" description="Proton donor/acceptor" evidence="3">
    <location>
        <position position="140"/>
    </location>
</feature>
<keyword evidence="6" id="KW-1185">Reference proteome</keyword>
<dbReference type="Proteomes" id="UP000199071">
    <property type="component" value="Unassembled WGS sequence"/>
</dbReference>
<evidence type="ECO:0000256" key="3">
    <source>
        <dbReference type="PIRSR" id="PIRSR001365-1"/>
    </source>
</evidence>
<dbReference type="GO" id="GO:0008840">
    <property type="term" value="F:4-hydroxy-tetrahydrodipicolinate synthase activity"/>
    <property type="evidence" value="ECO:0007669"/>
    <property type="project" value="TreeGrafter"/>
</dbReference>
<comment type="similarity">
    <text evidence="2">Belongs to the DapA family.</text>
</comment>
<name>A0A1G6DEV2_9HYPH</name>
<dbReference type="SMART" id="SM01130">
    <property type="entry name" value="DHDPS"/>
    <property type="match status" value="1"/>
</dbReference>
<dbReference type="SUPFAM" id="SSF51569">
    <property type="entry name" value="Aldolase"/>
    <property type="match status" value="1"/>
</dbReference>
<keyword evidence="1 2" id="KW-0456">Lyase</keyword>
<protein>
    <submittedName>
        <fullName evidence="5">4-hydroxy-tetrahydrodipicolinate synthase</fullName>
    </submittedName>
</protein>
<evidence type="ECO:0000256" key="2">
    <source>
        <dbReference type="PIRNR" id="PIRNR001365"/>
    </source>
</evidence>
<dbReference type="InterPro" id="IPR013785">
    <property type="entry name" value="Aldolase_TIM"/>
</dbReference>
<dbReference type="Gene3D" id="3.20.20.70">
    <property type="entry name" value="Aldolase class I"/>
    <property type="match status" value="1"/>
</dbReference>
<feature type="binding site" evidence="4">
    <location>
        <position position="48"/>
    </location>
    <ligand>
        <name>pyruvate</name>
        <dbReference type="ChEBI" id="CHEBI:15361"/>
    </ligand>
</feature>
<dbReference type="STRING" id="665467.SAMN02982931_03295"/>
<evidence type="ECO:0000256" key="1">
    <source>
        <dbReference type="ARBA" id="ARBA00023239"/>
    </source>
</evidence>
<feature type="binding site" evidence="4">
    <location>
        <position position="212"/>
    </location>
    <ligand>
        <name>pyruvate</name>
        <dbReference type="ChEBI" id="CHEBI:15361"/>
    </ligand>
</feature>
<reference evidence="5 6" key="1">
    <citation type="submission" date="2016-10" db="EMBL/GenBank/DDBJ databases">
        <authorList>
            <person name="de Groot N.N."/>
        </authorList>
    </citation>
    <scope>NUCLEOTIDE SEQUENCE [LARGE SCALE GENOMIC DNA]</scope>
    <source>
        <strain evidence="5 6">ATCC 35022</strain>
    </source>
</reference>
<feature type="active site" description="Schiff-base intermediate with substrate" evidence="3">
    <location>
        <position position="171"/>
    </location>
</feature>
<dbReference type="Pfam" id="PF00701">
    <property type="entry name" value="DHDPS"/>
    <property type="match status" value="1"/>
</dbReference>
<dbReference type="InterPro" id="IPR002220">
    <property type="entry name" value="DapA-like"/>
</dbReference>
<dbReference type="AlphaFoldDB" id="A0A1G6DEV2"/>
<sequence length="304" mass="32070">MTTALAGLWPPVATPFGPDGDVDDQRQLRHSRTLLADGAHGLAVLGTTSEANSLTLDERRRVIDAHVEGGIDASRLMPGTGACAIGDAVALTRHAGELGAAAVLLLPPFYYKNATQEGIYAFVSTVIEQVGAKAPRIMLYHIPQMGAGIGWSIDLIGRLRAAFPEIIAGIKDSAGDADHTIALIDAFPDFAVFPGAEVYLLKALKAGAAGCISASANINAQGIRGMLDRWQEPGAEQIQDEMNAVRKAVESRGMIPSLKAVLAERYGDPGWLATRPPLLPIADETRKDLLADPAIVKLLDSVPA</sequence>
<dbReference type="RefSeq" id="WP_090877923.1">
    <property type="nucleotide sequence ID" value="NZ_FMXQ01000007.1"/>
</dbReference>
<dbReference type="PRINTS" id="PR00146">
    <property type="entry name" value="DHPICSNTHASE"/>
</dbReference>
<dbReference type="EMBL" id="FMXQ01000007">
    <property type="protein sequence ID" value="SDB43683.1"/>
    <property type="molecule type" value="Genomic_DNA"/>
</dbReference>
<evidence type="ECO:0000313" key="6">
    <source>
        <dbReference type="Proteomes" id="UP000199071"/>
    </source>
</evidence>
<dbReference type="PIRSF" id="PIRSF001365">
    <property type="entry name" value="DHDPS"/>
    <property type="match status" value="1"/>
</dbReference>
<organism evidence="5 6">
    <name type="scientific">Bauldia litoralis</name>
    <dbReference type="NCBI Taxonomy" id="665467"/>
    <lineage>
        <taxon>Bacteria</taxon>
        <taxon>Pseudomonadati</taxon>
        <taxon>Pseudomonadota</taxon>
        <taxon>Alphaproteobacteria</taxon>
        <taxon>Hyphomicrobiales</taxon>
        <taxon>Kaistiaceae</taxon>
        <taxon>Bauldia</taxon>
    </lineage>
</organism>
<gene>
    <name evidence="5" type="ORF">SAMN02982931_03295</name>
</gene>
<dbReference type="PANTHER" id="PTHR12128:SF67">
    <property type="entry name" value="BLR3884 PROTEIN"/>
    <property type="match status" value="1"/>
</dbReference>
<dbReference type="CDD" id="cd00408">
    <property type="entry name" value="DHDPS-like"/>
    <property type="match status" value="1"/>
</dbReference>